<dbReference type="InterPro" id="IPR000387">
    <property type="entry name" value="Tyr_Pase_dom"/>
</dbReference>
<evidence type="ECO:0000256" key="3">
    <source>
        <dbReference type="ARBA" id="ARBA00022912"/>
    </source>
</evidence>
<organism evidence="8">
    <name type="scientific">Mesocestoides corti</name>
    <name type="common">Flatworm</name>
    <dbReference type="NCBI Taxonomy" id="53468"/>
    <lineage>
        <taxon>Eukaryota</taxon>
        <taxon>Metazoa</taxon>
        <taxon>Spiralia</taxon>
        <taxon>Lophotrochozoa</taxon>
        <taxon>Platyhelminthes</taxon>
        <taxon>Cestoda</taxon>
        <taxon>Eucestoda</taxon>
        <taxon>Cyclophyllidea</taxon>
        <taxon>Mesocestoididae</taxon>
        <taxon>Mesocestoides</taxon>
    </lineage>
</organism>
<dbReference type="PROSITE" id="PS00383">
    <property type="entry name" value="TYR_PHOSPHATASE_1"/>
    <property type="match status" value="1"/>
</dbReference>
<dbReference type="AlphaFoldDB" id="A0A0R3U2J4"/>
<dbReference type="PANTHER" id="PTHR45961">
    <property type="entry name" value="IP21249P"/>
    <property type="match status" value="1"/>
</dbReference>
<protein>
    <submittedName>
        <fullName evidence="8">Protein-tyrosine-phosphatase</fullName>
    </submittedName>
</protein>
<gene>
    <name evidence="6" type="ORF">MCOS_LOCUS698</name>
</gene>
<dbReference type="InterPro" id="IPR016130">
    <property type="entry name" value="Tyr_Pase_AS"/>
</dbReference>
<dbReference type="EMBL" id="UXSR01000066">
    <property type="protein sequence ID" value="VDD74695.1"/>
    <property type="molecule type" value="Genomic_DNA"/>
</dbReference>
<keyword evidence="7" id="KW-1185">Reference proteome</keyword>
<dbReference type="InterPro" id="IPR052103">
    <property type="entry name" value="Dual_spec_Phospatases"/>
</dbReference>
<dbReference type="OrthoDB" id="285418at2759"/>
<keyword evidence="3" id="KW-0904">Protein phosphatase</keyword>
<name>A0A0R3U2J4_MESCO</name>
<dbReference type="PROSITE" id="PS50056">
    <property type="entry name" value="TYR_PHOSPHATASE_2"/>
    <property type="match status" value="1"/>
</dbReference>
<evidence type="ECO:0000313" key="6">
    <source>
        <dbReference type="EMBL" id="VDD74695.1"/>
    </source>
</evidence>
<dbReference type="InterPro" id="IPR029021">
    <property type="entry name" value="Prot-tyrosine_phosphatase-like"/>
</dbReference>
<proteinExistence type="inferred from homology"/>
<dbReference type="InterPro" id="IPR000340">
    <property type="entry name" value="Dual-sp_phosphatase_cat-dom"/>
</dbReference>
<dbReference type="Pfam" id="PF00782">
    <property type="entry name" value="DSPc"/>
    <property type="match status" value="1"/>
</dbReference>
<dbReference type="SMART" id="SM00195">
    <property type="entry name" value="DSPc"/>
    <property type="match status" value="1"/>
</dbReference>
<dbReference type="STRING" id="53468.A0A0R3U2J4"/>
<dbReference type="PANTHER" id="PTHR45961:SF6">
    <property type="entry name" value="IP21249P"/>
    <property type="match status" value="1"/>
</dbReference>
<dbReference type="SUPFAM" id="SSF52799">
    <property type="entry name" value="(Phosphotyrosine protein) phosphatases II"/>
    <property type="match status" value="1"/>
</dbReference>
<evidence type="ECO:0000256" key="2">
    <source>
        <dbReference type="ARBA" id="ARBA00022801"/>
    </source>
</evidence>
<dbReference type="InterPro" id="IPR020422">
    <property type="entry name" value="TYR_PHOSPHATASE_DUAL_dom"/>
</dbReference>
<feature type="domain" description="Tyrosine specific protein phosphatases" evidence="5">
    <location>
        <begin position="104"/>
        <end position="162"/>
    </location>
</feature>
<evidence type="ECO:0000259" key="5">
    <source>
        <dbReference type="PROSITE" id="PS50056"/>
    </source>
</evidence>
<keyword evidence="2" id="KW-0378">Hydrolase</keyword>
<dbReference type="GO" id="GO:0005737">
    <property type="term" value="C:cytoplasm"/>
    <property type="evidence" value="ECO:0007669"/>
    <property type="project" value="TreeGrafter"/>
</dbReference>
<accession>A0A0R3U2J4</accession>
<dbReference type="WBParaSite" id="MCU_003618-RA">
    <property type="protein sequence ID" value="MCU_003618-RA"/>
    <property type="gene ID" value="MCU_003618"/>
</dbReference>
<evidence type="ECO:0000313" key="7">
    <source>
        <dbReference type="Proteomes" id="UP000267029"/>
    </source>
</evidence>
<dbReference type="Proteomes" id="UP000267029">
    <property type="component" value="Unassembled WGS sequence"/>
</dbReference>
<evidence type="ECO:0000313" key="8">
    <source>
        <dbReference type="WBParaSite" id="MCU_003618-RA"/>
    </source>
</evidence>
<reference evidence="8" key="2">
    <citation type="submission" date="2019-11" db="UniProtKB">
        <authorList>
            <consortium name="WormBaseParasite"/>
        </authorList>
    </citation>
    <scope>IDENTIFICATION</scope>
</reference>
<sequence length="230" mass="26170">MTDLTPYKSKVSFWSSSRPIAPFLPYSPGLLLYPSLDIFDKISTINSHLYLSGLQAITPKRLQNYGVTLLISIMPGTLPEDILSQVTTHVQVPVEDIEFTNLGIHFDALADRIAQEARRGGRTLVHCMAGVSRSASIVLAYLIKYQKMSLAEAYDRVRSIRPCIQPNLGFWRQLIAYEEVRRGTTSMWVGPNAMPFLPFPRTMSSGLQWNHPTTSRRPRFRKHWSIVDNY</sequence>
<dbReference type="Gene3D" id="3.90.190.10">
    <property type="entry name" value="Protein tyrosine phosphatase superfamily"/>
    <property type="match status" value="1"/>
</dbReference>
<reference evidence="6 7" key="1">
    <citation type="submission" date="2018-10" db="EMBL/GenBank/DDBJ databases">
        <authorList>
            <consortium name="Pathogen Informatics"/>
        </authorList>
    </citation>
    <scope>NUCLEOTIDE SEQUENCE [LARGE SCALE GENOMIC DNA]</scope>
</reference>
<evidence type="ECO:0000256" key="1">
    <source>
        <dbReference type="ARBA" id="ARBA00008601"/>
    </source>
</evidence>
<evidence type="ECO:0000259" key="4">
    <source>
        <dbReference type="PROSITE" id="PS50054"/>
    </source>
</evidence>
<feature type="domain" description="Tyrosine-protein phosphatase" evidence="4">
    <location>
        <begin position="41"/>
        <end position="183"/>
    </location>
</feature>
<comment type="similarity">
    <text evidence="1">Belongs to the protein-tyrosine phosphatase family. Non-receptor class dual specificity subfamily.</text>
</comment>
<dbReference type="PROSITE" id="PS50054">
    <property type="entry name" value="TYR_PHOSPHATASE_DUAL"/>
    <property type="match status" value="1"/>
</dbReference>
<dbReference type="GO" id="GO:0004721">
    <property type="term" value="F:phosphoprotein phosphatase activity"/>
    <property type="evidence" value="ECO:0007669"/>
    <property type="project" value="UniProtKB-KW"/>
</dbReference>
<dbReference type="CDD" id="cd14514">
    <property type="entry name" value="DUSP14-like"/>
    <property type="match status" value="1"/>
</dbReference>